<keyword evidence="2" id="KW-0805">Transcription regulation</keyword>
<keyword evidence="2" id="KW-0806">Transcription termination</keyword>
<evidence type="ECO:0008006" key="5">
    <source>
        <dbReference type="Google" id="ProtNLM"/>
    </source>
</evidence>
<proteinExistence type="inferred from homology"/>
<dbReference type="PANTHER" id="PTHR13068:SF173">
    <property type="entry name" value="EMB|CAB62602.1"/>
    <property type="match status" value="1"/>
</dbReference>
<evidence type="ECO:0000313" key="4">
    <source>
        <dbReference type="EMBL" id="JAC68269.1"/>
    </source>
</evidence>
<name>A0A061RBW6_9CHLO</name>
<evidence type="ECO:0000256" key="1">
    <source>
        <dbReference type="ARBA" id="ARBA00007692"/>
    </source>
</evidence>
<protein>
    <recommendedName>
        <fullName evidence="5">Mitochondrial transcription termination factor</fullName>
    </recommendedName>
</protein>
<comment type="similarity">
    <text evidence="1">Belongs to the mTERF family.</text>
</comment>
<dbReference type="GO" id="GO:0006353">
    <property type="term" value="P:DNA-templated transcription termination"/>
    <property type="evidence" value="ECO:0007669"/>
    <property type="project" value="UniProtKB-KW"/>
</dbReference>
<dbReference type="InterPro" id="IPR003690">
    <property type="entry name" value="MTERF"/>
</dbReference>
<evidence type="ECO:0000256" key="3">
    <source>
        <dbReference type="ARBA" id="ARBA00022946"/>
    </source>
</evidence>
<dbReference type="SMART" id="SM00733">
    <property type="entry name" value="Mterf"/>
    <property type="match status" value="2"/>
</dbReference>
<accession>A0A061RBW6</accession>
<keyword evidence="3" id="KW-0809">Transit peptide</keyword>
<dbReference type="Gene3D" id="1.25.70.10">
    <property type="entry name" value="Transcription termination factor 3, mitochondrial"/>
    <property type="match status" value="1"/>
</dbReference>
<sequence length="249" mass="27553">MAARLVFGIDGRCCGFTKGNICRSSRSAYRPEGRSDSRNYVNFARCIESPRYMCGFSVSTVTQLRAQAKKGDAEAVDILRTAVTGQDTQVDPAVTAMVNYLQGLGIQNRAELMQVVDICTNPHSLYRVAMPGPQASTRGTPNQLARKLSVDEDLQPVVDVLRDFGLEREDIVKVILAHPPVLCYGEERIRKLLAYLEEVGVPKPVGKILVKRPSLAGLKADENLKKIVGYFVYRGYSSEEIVRLLETSI</sequence>
<dbReference type="AlphaFoldDB" id="A0A061RBW6"/>
<dbReference type="InterPro" id="IPR038538">
    <property type="entry name" value="MTERF_sf"/>
</dbReference>
<gene>
    <name evidence="4" type="ORF">TSPGSL018_9137</name>
</gene>
<dbReference type="EMBL" id="GBEZ01018139">
    <property type="protein sequence ID" value="JAC68269.1"/>
    <property type="molecule type" value="Transcribed_RNA"/>
</dbReference>
<dbReference type="PANTHER" id="PTHR13068">
    <property type="entry name" value="CGI-12 PROTEIN-RELATED"/>
    <property type="match status" value="1"/>
</dbReference>
<dbReference type="Pfam" id="PF02536">
    <property type="entry name" value="mTERF"/>
    <property type="match status" value="1"/>
</dbReference>
<dbReference type="GO" id="GO:0003676">
    <property type="term" value="F:nucleic acid binding"/>
    <property type="evidence" value="ECO:0007669"/>
    <property type="project" value="InterPro"/>
</dbReference>
<evidence type="ECO:0000256" key="2">
    <source>
        <dbReference type="ARBA" id="ARBA00022472"/>
    </source>
</evidence>
<reference evidence="4" key="1">
    <citation type="submission" date="2014-05" db="EMBL/GenBank/DDBJ databases">
        <title>The transcriptome of the halophilic microalga Tetraselmis sp. GSL018 isolated from the Great Salt Lake, Utah.</title>
        <authorList>
            <person name="Jinkerson R.E."/>
            <person name="D'Adamo S."/>
            <person name="Posewitz M.C."/>
        </authorList>
    </citation>
    <scope>NUCLEOTIDE SEQUENCE</scope>
    <source>
        <strain evidence="4">GSL018</strain>
    </source>
</reference>
<keyword evidence="2" id="KW-0804">Transcription</keyword>
<organism evidence="4">
    <name type="scientific">Tetraselmis sp. GSL018</name>
    <dbReference type="NCBI Taxonomy" id="582737"/>
    <lineage>
        <taxon>Eukaryota</taxon>
        <taxon>Viridiplantae</taxon>
        <taxon>Chlorophyta</taxon>
        <taxon>core chlorophytes</taxon>
        <taxon>Chlorodendrophyceae</taxon>
        <taxon>Chlorodendrales</taxon>
        <taxon>Chlorodendraceae</taxon>
        <taxon>Tetraselmis</taxon>
    </lineage>
</organism>